<gene>
    <name evidence="4" type="ORF">HPG69_002535</name>
</gene>
<organism evidence="4 5">
    <name type="scientific">Diceros bicornis minor</name>
    <name type="common">South-central black rhinoceros</name>
    <dbReference type="NCBI Taxonomy" id="77932"/>
    <lineage>
        <taxon>Eukaryota</taxon>
        <taxon>Metazoa</taxon>
        <taxon>Chordata</taxon>
        <taxon>Craniata</taxon>
        <taxon>Vertebrata</taxon>
        <taxon>Euteleostomi</taxon>
        <taxon>Mammalia</taxon>
        <taxon>Eutheria</taxon>
        <taxon>Laurasiatheria</taxon>
        <taxon>Perissodactyla</taxon>
        <taxon>Rhinocerotidae</taxon>
        <taxon>Diceros</taxon>
    </lineage>
</organism>
<evidence type="ECO:0000256" key="2">
    <source>
        <dbReference type="SAM" id="MobiDB-lite"/>
    </source>
</evidence>
<evidence type="ECO:0000313" key="5">
    <source>
        <dbReference type="Proteomes" id="UP000551758"/>
    </source>
</evidence>
<evidence type="ECO:0000256" key="1">
    <source>
        <dbReference type="ARBA" id="ARBA00022729"/>
    </source>
</evidence>
<keyword evidence="1" id="KW-0732">Signal</keyword>
<dbReference type="PANTHER" id="PTHR46769:SF1">
    <property type="entry name" value="FIBROCYSTIN"/>
    <property type="match status" value="1"/>
</dbReference>
<dbReference type="AlphaFoldDB" id="A0A7J7FNZ9"/>
<sequence length="426" mass="48454">MANQRRPLWHIFFFKREMSPSYKHPCLDIHEEIIRLGLSRSFLFVFREKESTFREEQKCKYRSLIQGYICKQTDQVDQDHIRLIHEMPGNEATLKAIADSRAKRKRNCPMNQRVESLGAPSEPWAISVSLEGTSDSVLKGANFTARSRPFAILPVTMSERSTIILAASTCSVVSWLALCCLVCCWFKKSKSRKIKSEEISESQSNDQKNNSHVSSKHQGSQVETGKEDTVMGEDMRMKVMLGQLNQLPHQSLNGVSRRKVSRRAVGEEHGSREEAAVPAPSITRVMSHGHTCAPGSAAQQVYVQETGNWKEAREQLLSYQLAGQDQLLLLYQDIRRERQQVQGQRTFEGREKTRSDTLSSLTVSFVLDPEGLVLQENKVKVAEILTKVICGIPISSMSDRRLVSNFHQLTLPFNQIKIPKFYLKED</sequence>
<evidence type="ECO:0000256" key="3">
    <source>
        <dbReference type="SAM" id="Phobius"/>
    </source>
</evidence>
<keyword evidence="3" id="KW-0812">Transmembrane</keyword>
<feature type="compositionally biased region" description="Polar residues" evidence="2">
    <location>
        <begin position="203"/>
        <end position="223"/>
    </location>
</feature>
<feature type="transmembrane region" description="Helical" evidence="3">
    <location>
        <begin position="163"/>
        <end position="186"/>
    </location>
</feature>
<name>A0A7J7FNZ9_DICBM</name>
<dbReference type="InterPro" id="IPR052387">
    <property type="entry name" value="Fibrocystin"/>
</dbReference>
<proteinExistence type="predicted"/>
<comment type="caution">
    <text evidence="4">The sequence shown here is derived from an EMBL/GenBank/DDBJ whole genome shotgun (WGS) entry which is preliminary data.</text>
</comment>
<dbReference type="Proteomes" id="UP000551758">
    <property type="component" value="Unassembled WGS sequence"/>
</dbReference>
<protein>
    <submittedName>
        <fullName evidence="4">Uncharacterized protein</fullName>
    </submittedName>
</protein>
<reference evidence="4 5" key="1">
    <citation type="journal article" date="2020" name="Mol. Biol. Evol.">
        <title>Interspecific Gene Flow and the Evolution of Specialization in Black and White Rhinoceros.</title>
        <authorList>
            <person name="Moodley Y."/>
            <person name="Westbury M.V."/>
            <person name="Russo I.M."/>
            <person name="Gopalakrishnan S."/>
            <person name="Rakotoarivelo A."/>
            <person name="Olsen R.A."/>
            <person name="Prost S."/>
            <person name="Tunstall T."/>
            <person name="Ryder O.A."/>
            <person name="Dalen L."/>
            <person name="Bruford M.W."/>
        </authorList>
    </citation>
    <scope>NUCLEOTIDE SEQUENCE [LARGE SCALE GENOMIC DNA]</scope>
    <source>
        <strain evidence="4">SBR-YM</strain>
        <tissue evidence="4">Skin</tissue>
    </source>
</reference>
<dbReference type="PANTHER" id="PTHR46769">
    <property type="entry name" value="POLYCYSTIC KIDNEY AND HEPATIC DISEASE 1 (AUTOSOMAL RECESSIVE)-LIKE 1"/>
    <property type="match status" value="1"/>
</dbReference>
<keyword evidence="3" id="KW-1133">Transmembrane helix</keyword>
<keyword evidence="5" id="KW-1185">Reference proteome</keyword>
<feature type="region of interest" description="Disordered" evidence="2">
    <location>
        <begin position="197"/>
        <end position="228"/>
    </location>
</feature>
<evidence type="ECO:0000313" key="4">
    <source>
        <dbReference type="EMBL" id="KAF5929810.1"/>
    </source>
</evidence>
<accession>A0A7J7FNZ9</accession>
<keyword evidence="3" id="KW-0472">Membrane</keyword>
<dbReference type="EMBL" id="JACDTQ010000017">
    <property type="protein sequence ID" value="KAF5929810.1"/>
    <property type="molecule type" value="Genomic_DNA"/>
</dbReference>